<proteinExistence type="predicted"/>
<comment type="caution">
    <text evidence="3">The sequence shown here is derived from an EMBL/GenBank/DDBJ whole genome shotgun (WGS) entry which is preliminary data.</text>
</comment>
<dbReference type="InterPro" id="IPR035985">
    <property type="entry name" value="Ubiquitin-activating_enz"/>
</dbReference>
<dbReference type="Pfam" id="PF21475">
    <property type="entry name" value="PaaA-like_N"/>
    <property type="match status" value="1"/>
</dbReference>
<dbReference type="AlphaFoldDB" id="A0A1L9QXW2"/>
<feature type="domain" description="PaaA-like N-terminal" evidence="2">
    <location>
        <begin position="11"/>
        <end position="70"/>
    </location>
</feature>
<dbReference type="InterPro" id="IPR000594">
    <property type="entry name" value="ThiF_NAD_FAD-bd"/>
</dbReference>
<keyword evidence="4" id="KW-1185">Reference proteome</keyword>
<dbReference type="PANTHER" id="PTHR10953:SF102">
    <property type="entry name" value="ADENYLYLTRANSFERASE AND SULFURTRANSFERASE MOCS3"/>
    <property type="match status" value="1"/>
</dbReference>
<feature type="domain" description="THIF-type NAD/FAD binding fold" evidence="1">
    <location>
        <begin position="104"/>
        <end position="363"/>
    </location>
</feature>
<dbReference type="SUPFAM" id="SSF69572">
    <property type="entry name" value="Activating enzymes of the ubiquitin-like proteins"/>
    <property type="match status" value="1"/>
</dbReference>
<dbReference type="GO" id="GO:0008641">
    <property type="term" value="F:ubiquitin-like modifier activating enzyme activity"/>
    <property type="evidence" value="ECO:0007669"/>
    <property type="project" value="InterPro"/>
</dbReference>
<sequence length="373" mass="42613">MEWELPQIKRSHHVVVNEQGDVCIGQIPGLSKIVRNPPSWFIPLLERLDGSKRIDDIIQELRNLEYQVTRDEIFHIIQSLGQFNLLEDPQRQSQLLSTEELERYDRQILQFSLCDRQGLPGFVYQEQLKNSTVLILGVGGWGSWIALQLALLGIGTLRLVDGDEVELSNLNRQVLYDRNSIGKPKVLAAQEKIKEINPHVNCEVYEYFVGADRQQIDKLVEGIDLIILAWTNLGIYCSEPITETLHQVALNKKIPLMEFGADPLEVIVGPIYLQDGSCPSYSELQGTLKQAFYSVDENIQSFQKAEIMRNYRDGNRIVKNWHSCPALSIASGMVADQAIKVLTNYDEPILVGKRFKISLRTFESKIEFLHFDF</sequence>
<dbReference type="GO" id="GO:0016779">
    <property type="term" value="F:nucleotidyltransferase activity"/>
    <property type="evidence" value="ECO:0007669"/>
    <property type="project" value="TreeGrafter"/>
</dbReference>
<evidence type="ECO:0000259" key="2">
    <source>
        <dbReference type="Pfam" id="PF21475"/>
    </source>
</evidence>
<dbReference type="GO" id="GO:0005737">
    <property type="term" value="C:cytoplasm"/>
    <property type="evidence" value="ECO:0007669"/>
    <property type="project" value="TreeGrafter"/>
</dbReference>
<dbReference type="Proteomes" id="UP000183940">
    <property type="component" value="Unassembled WGS sequence"/>
</dbReference>
<gene>
    <name evidence="3" type="ORF">BI308_00765</name>
</gene>
<dbReference type="InterPro" id="IPR049268">
    <property type="entry name" value="PaaA-like_N"/>
</dbReference>
<dbReference type="Pfam" id="PF00899">
    <property type="entry name" value="ThiF"/>
    <property type="match status" value="1"/>
</dbReference>
<dbReference type="InterPro" id="IPR045886">
    <property type="entry name" value="ThiF/MoeB/HesA"/>
</dbReference>
<dbReference type="EMBL" id="MLAW01000001">
    <property type="protein sequence ID" value="OJJ27531.1"/>
    <property type="molecule type" value="Genomic_DNA"/>
</dbReference>
<protein>
    <submittedName>
        <fullName evidence="3">Uncharacterized protein</fullName>
    </submittedName>
</protein>
<name>A0A1L9QXW2_9CYAN</name>
<evidence type="ECO:0000313" key="3">
    <source>
        <dbReference type="EMBL" id="OJJ27531.1"/>
    </source>
</evidence>
<accession>A0A1L9QXW2</accession>
<organism evidence="3 4">
    <name type="scientific">Roseofilum reptotaenium AO1-A</name>
    <dbReference type="NCBI Taxonomy" id="1925591"/>
    <lineage>
        <taxon>Bacteria</taxon>
        <taxon>Bacillati</taxon>
        <taxon>Cyanobacteriota</taxon>
        <taxon>Cyanophyceae</taxon>
        <taxon>Desertifilales</taxon>
        <taxon>Desertifilaceae</taxon>
        <taxon>Roseofilum</taxon>
    </lineage>
</organism>
<evidence type="ECO:0000259" key="1">
    <source>
        <dbReference type="Pfam" id="PF00899"/>
    </source>
</evidence>
<dbReference type="Gene3D" id="3.40.50.720">
    <property type="entry name" value="NAD(P)-binding Rossmann-like Domain"/>
    <property type="match status" value="1"/>
</dbReference>
<evidence type="ECO:0000313" key="4">
    <source>
        <dbReference type="Proteomes" id="UP000183940"/>
    </source>
</evidence>
<dbReference type="GO" id="GO:0004792">
    <property type="term" value="F:thiosulfate-cyanide sulfurtransferase activity"/>
    <property type="evidence" value="ECO:0007669"/>
    <property type="project" value="TreeGrafter"/>
</dbReference>
<dbReference type="STRING" id="1925591.BI308_00765"/>
<dbReference type="PANTHER" id="PTHR10953">
    <property type="entry name" value="UBIQUITIN-ACTIVATING ENZYME E1"/>
    <property type="match status" value="1"/>
</dbReference>
<reference evidence="3" key="1">
    <citation type="submission" date="2016-10" db="EMBL/GenBank/DDBJ databases">
        <title>CRISPR-Cas defence system in Roseofilum reptotaenium: evidence of a bacteriophage-cyanobacterium arms race in the coral black band disease.</title>
        <authorList>
            <person name="Buerger P."/>
            <person name="Wood-Charlson E.M."/>
            <person name="Weynberg K.D."/>
            <person name="Willis B."/>
            <person name="Van Oppen M.J."/>
        </authorList>
    </citation>
    <scope>NUCLEOTIDE SEQUENCE [LARGE SCALE GENOMIC DNA]</scope>
    <source>
        <strain evidence="3">AO1-A</strain>
    </source>
</reference>